<organism evidence="2 3">
    <name type="scientific">Chondrus crispus</name>
    <name type="common">Carrageen Irish moss</name>
    <name type="synonym">Polymorpha crispa</name>
    <dbReference type="NCBI Taxonomy" id="2769"/>
    <lineage>
        <taxon>Eukaryota</taxon>
        <taxon>Rhodophyta</taxon>
        <taxon>Florideophyceae</taxon>
        <taxon>Rhodymeniophycidae</taxon>
        <taxon>Gigartinales</taxon>
        <taxon>Gigartinaceae</taxon>
        <taxon>Chondrus</taxon>
    </lineage>
</organism>
<evidence type="ECO:0000256" key="1">
    <source>
        <dbReference type="SAM" id="MobiDB-lite"/>
    </source>
</evidence>
<dbReference type="RefSeq" id="XP_005717742.1">
    <property type="nucleotide sequence ID" value="XM_005717685.1"/>
</dbReference>
<feature type="compositionally biased region" description="Polar residues" evidence="1">
    <location>
        <begin position="377"/>
        <end position="389"/>
    </location>
</feature>
<dbReference type="AlphaFoldDB" id="R7QK68"/>
<dbReference type="STRING" id="2769.R7QK68"/>
<dbReference type="Gramene" id="CDF37871">
    <property type="protein sequence ID" value="CDF37871"/>
    <property type="gene ID" value="CHC_T00006027001"/>
</dbReference>
<dbReference type="GeneID" id="17325457"/>
<feature type="region of interest" description="Disordered" evidence="1">
    <location>
        <begin position="499"/>
        <end position="569"/>
    </location>
</feature>
<name>R7QK68_CHOCR</name>
<dbReference type="KEGG" id="ccp:CHC_T00006027001"/>
<feature type="region of interest" description="Disordered" evidence="1">
    <location>
        <begin position="718"/>
        <end position="785"/>
    </location>
</feature>
<feature type="compositionally biased region" description="Polar residues" evidence="1">
    <location>
        <begin position="505"/>
        <end position="516"/>
    </location>
</feature>
<feature type="region of interest" description="Disordered" evidence="1">
    <location>
        <begin position="214"/>
        <end position="251"/>
    </location>
</feature>
<dbReference type="OMA" id="GTSENEM"/>
<dbReference type="Proteomes" id="UP000012073">
    <property type="component" value="Unassembled WGS sequence"/>
</dbReference>
<feature type="compositionally biased region" description="Basic and acidic residues" evidence="1">
    <location>
        <begin position="440"/>
        <end position="454"/>
    </location>
</feature>
<evidence type="ECO:0000313" key="2">
    <source>
        <dbReference type="EMBL" id="CDF37871.1"/>
    </source>
</evidence>
<keyword evidence="3" id="KW-1185">Reference proteome</keyword>
<feature type="region of interest" description="Disordered" evidence="1">
    <location>
        <begin position="1086"/>
        <end position="1156"/>
    </location>
</feature>
<accession>R7QK68</accession>
<feature type="compositionally biased region" description="Basic residues" evidence="1">
    <location>
        <begin position="1143"/>
        <end position="1156"/>
    </location>
</feature>
<proteinExistence type="predicted"/>
<feature type="compositionally biased region" description="Polar residues" evidence="1">
    <location>
        <begin position="553"/>
        <end position="562"/>
    </location>
</feature>
<feature type="region of interest" description="Disordered" evidence="1">
    <location>
        <begin position="1"/>
        <end position="153"/>
    </location>
</feature>
<feature type="compositionally biased region" description="Basic and acidic residues" evidence="1">
    <location>
        <begin position="33"/>
        <end position="47"/>
    </location>
</feature>
<feature type="region of interest" description="Disordered" evidence="1">
    <location>
        <begin position="600"/>
        <end position="622"/>
    </location>
</feature>
<feature type="region of interest" description="Disordered" evidence="1">
    <location>
        <begin position="370"/>
        <end position="389"/>
    </location>
</feature>
<protein>
    <submittedName>
        <fullName evidence="2">Uncharacterized protein</fullName>
    </submittedName>
</protein>
<feature type="region of interest" description="Disordered" evidence="1">
    <location>
        <begin position="440"/>
        <end position="477"/>
    </location>
</feature>
<sequence>MAQRSNFLAQRVQRRSIQNERSPNPPLSAKSLRILEEIRKVRNENRSHSTSKRTRSPAPVPPSALKRARINGQFTRSPQLSGRSVDMGAQDAVHAPEHMGTPHGPARLRTDDGNDNGKPRLSRGLRVTPSTSKRRRTVVFGSGKKRSRPSSLSAAALKELKSTAKNDIDNGRQHNKRLFSLAASEESGAGVAKVAPGKGTARLTDRPAGDRFSLPAVAFPPMPKVASGGSSADSREGFPQTSDALHGGRGGSGAVAGVFKLSEQRQGIETVPRPKSKLSTAAEMEDAGFLHKPSVAGSSDIPLPSRVSGEGSAFGEAKPFVFGDMKPLGVVQSGANDSSGPVLSSNIVPSKPTSQTALVLSGDSYAPRGALGGKGQLGSTSKSLDQTQGVPDVKQSLFGDSTSHGSLPAVATADVSERSDKNDLSASVSIAGIPVKEKSDSVPRFTLGDDRAKANEPFTGNLKHGIQTGSNSLPGEAQTAGISVAPTASASLLAQTAPTLELDDIQTQSRSKPKSGNNDEIHPPANAKSPSFAAQDNMKETPSFLSVPRPSSVIASETTAQKASKKPTSFGFGVDPKFDLVPAEKRQGYRALHAPFVGTESRKDEEQATRPFEAAPSQTTGEPIGVVPLGTNSEAQVFENANIASTTLPVFASQTGKDKGGVGAVTASGSGFDAGAMLAKQKAFVGIGTQETGNVLKTSSALPTAPFSFFGKKAVDTTEGLAPSTQQNTKVPDNEPAPSSGFSNLAGASSGPVSSSGQPSGGFAFGPAKDLQKDPGPFGGTQFTSLPPATNTAKFVFGAPSSQANAATSGSGFAVNASGADIREAPSFGSTFQGLAGIGHKTTSLPGSSQASASGADPALNSGAFGSAGSAPFRLRTDGTGNAASSGALGITDGVKFGTESSAAIGTASTASFGAKRSEAFGASGGAFSAMSGSAFGASSGGAFGASSGGAFGASSGNAFGAASVGTFPTASSGPFSAGNPGAFAAASGGALQGSSGAAFGDASGVSFGSTKGATFGSGGLGAFGATGAQAGASVQFGAPAAALPGGGAVFGVPPGSSTSQPSFAAPTFGFAASVTGQGGTASGFGPSFGQSILQTGNSIAPSSSSGPSAPSFSFGSNGASGAPPGGAFNIGAAPNTGQQPARRGRRTLRARRMLR</sequence>
<evidence type="ECO:0000313" key="3">
    <source>
        <dbReference type="Proteomes" id="UP000012073"/>
    </source>
</evidence>
<feature type="compositionally biased region" description="Basic and acidic residues" evidence="1">
    <location>
        <begin position="108"/>
        <end position="118"/>
    </location>
</feature>
<feature type="compositionally biased region" description="Basic residues" evidence="1">
    <location>
        <begin position="132"/>
        <end position="148"/>
    </location>
</feature>
<feature type="compositionally biased region" description="Low complexity" evidence="1">
    <location>
        <begin position="1097"/>
        <end position="1130"/>
    </location>
</feature>
<feature type="compositionally biased region" description="Polar residues" evidence="1">
    <location>
        <begin position="72"/>
        <end position="82"/>
    </location>
</feature>
<feature type="compositionally biased region" description="Low complexity" evidence="1">
    <location>
        <begin position="746"/>
        <end position="758"/>
    </location>
</feature>
<reference evidence="3" key="1">
    <citation type="journal article" date="2013" name="Proc. Natl. Acad. Sci. U.S.A.">
        <title>Genome structure and metabolic features in the red seaweed Chondrus crispus shed light on evolution of the Archaeplastida.</title>
        <authorList>
            <person name="Collen J."/>
            <person name="Porcel B."/>
            <person name="Carre W."/>
            <person name="Ball S.G."/>
            <person name="Chaparro C."/>
            <person name="Tonon T."/>
            <person name="Barbeyron T."/>
            <person name="Michel G."/>
            <person name="Noel B."/>
            <person name="Valentin K."/>
            <person name="Elias M."/>
            <person name="Artiguenave F."/>
            <person name="Arun A."/>
            <person name="Aury J.M."/>
            <person name="Barbosa-Neto J.F."/>
            <person name="Bothwell J.H."/>
            <person name="Bouget F.Y."/>
            <person name="Brillet L."/>
            <person name="Cabello-Hurtado F."/>
            <person name="Capella-Gutierrez S."/>
            <person name="Charrier B."/>
            <person name="Cladiere L."/>
            <person name="Cock J.M."/>
            <person name="Coelho S.M."/>
            <person name="Colleoni C."/>
            <person name="Czjzek M."/>
            <person name="Da Silva C."/>
            <person name="Delage L."/>
            <person name="Denoeud F."/>
            <person name="Deschamps P."/>
            <person name="Dittami S.M."/>
            <person name="Gabaldon T."/>
            <person name="Gachon C.M."/>
            <person name="Groisillier A."/>
            <person name="Herve C."/>
            <person name="Jabbari K."/>
            <person name="Katinka M."/>
            <person name="Kloareg B."/>
            <person name="Kowalczyk N."/>
            <person name="Labadie K."/>
            <person name="Leblanc C."/>
            <person name="Lopez P.J."/>
            <person name="McLachlan D.H."/>
            <person name="Meslet-Cladiere L."/>
            <person name="Moustafa A."/>
            <person name="Nehr Z."/>
            <person name="Nyvall Collen P."/>
            <person name="Panaud O."/>
            <person name="Partensky F."/>
            <person name="Poulain J."/>
            <person name="Rensing S.A."/>
            <person name="Rousvoal S."/>
            <person name="Samson G."/>
            <person name="Symeonidi A."/>
            <person name="Weissenbach J."/>
            <person name="Zambounis A."/>
            <person name="Wincker P."/>
            <person name="Boyen C."/>
        </authorList>
    </citation>
    <scope>NUCLEOTIDE SEQUENCE [LARGE SCALE GENOMIC DNA]</scope>
    <source>
        <strain evidence="3">cv. Stackhouse</strain>
    </source>
</reference>
<gene>
    <name evidence="2" type="ORF">CHC_T00006027001</name>
</gene>
<dbReference type="EMBL" id="HG001882">
    <property type="protein sequence ID" value="CDF37871.1"/>
    <property type="molecule type" value="Genomic_DNA"/>
</dbReference>